<protein>
    <recommendedName>
        <fullName evidence="3">Acyl-CoA dehydrogenase-like protein</fullName>
    </recommendedName>
</protein>
<dbReference type="InterPro" id="IPR009100">
    <property type="entry name" value="AcylCoA_DH/oxidase_NM_dom_sf"/>
</dbReference>
<dbReference type="Gene3D" id="1.10.540.10">
    <property type="entry name" value="Acyl-CoA dehydrogenase/oxidase, N-terminal domain"/>
    <property type="match status" value="1"/>
</dbReference>
<reference evidence="1 2" key="1">
    <citation type="submission" date="2018-05" db="EMBL/GenBank/DDBJ databases">
        <title>Genomic Encyclopedia of Type Strains, Phase IV (KMG-IV): sequencing the most valuable type-strain genomes for metagenomic binning, comparative biology and taxonomic classification.</title>
        <authorList>
            <person name="Goeker M."/>
        </authorList>
    </citation>
    <scope>NUCLEOTIDE SEQUENCE [LARGE SCALE GENOMIC DNA]</scope>
    <source>
        <strain evidence="1 2">DSM 566</strain>
    </source>
</reference>
<evidence type="ECO:0000313" key="1">
    <source>
        <dbReference type="EMBL" id="PXW97454.1"/>
    </source>
</evidence>
<dbReference type="AlphaFoldDB" id="A0A318H3A9"/>
<dbReference type="GO" id="GO:0050660">
    <property type="term" value="F:flavin adenine dinucleotide binding"/>
    <property type="evidence" value="ECO:0007669"/>
    <property type="project" value="InterPro"/>
</dbReference>
<gene>
    <name evidence="1" type="ORF">C7444_10455</name>
</gene>
<name>A0A318H3A9_9BURK</name>
<dbReference type="EMBL" id="QJJS01000004">
    <property type="protein sequence ID" value="PXW97454.1"/>
    <property type="molecule type" value="Genomic_DNA"/>
</dbReference>
<dbReference type="InterPro" id="IPR037069">
    <property type="entry name" value="AcylCoA_DH/ox_N_sf"/>
</dbReference>
<dbReference type="RefSeq" id="WP_110399856.1">
    <property type="nucleotide sequence ID" value="NZ_QJJS01000004.1"/>
</dbReference>
<comment type="caution">
    <text evidence="1">The sequence shown here is derived from an EMBL/GenBank/DDBJ whole genome shotgun (WGS) entry which is preliminary data.</text>
</comment>
<evidence type="ECO:0008006" key="3">
    <source>
        <dbReference type="Google" id="ProtNLM"/>
    </source>
</evidence>
<organism evidence="1 2">
    <name type="scientific">Sphaerotilus hippei</name>
    <dbReference type="NCBI Taxonomy" id="744406"/>
    <lineage>
        <taxon>Bacteria</taxon>
        <taxon>Pseudomonadati</taxon>
        <taxon>Pseudomonadota</taxon>
        <taxon>Betaproteobacteria</taxon>
        <taxon>Burkholderiales</taxon>
        <taxon>Sphaerotilaceae</taxon>
        <taxon>Sphaerotilus</taxon>
    </lineage>
</organism>
<keyword evidence="2" id="KW-1185">Reference proteome</keyword>
<dbReference type="OrthoDB" id="2564795at2"/>
<dbReference type="SUPFAM" id="SSF56645">
    <property type="entry name" value="Acyl-CoA dehydrogenase NM domain-like"/>
    <property type="match status" value="1"/>
</dbReference>
<sequence length="223" mass="23265">MSTPAASSTARSPATAGLDTLRRVVDSGLLRCAVPAALGGAGTLQDLAEGAAALGRRSPAAARVLRAQRLAIEALVRSPNIGLREHRLGDLLSGEHAGTLPASLSGPALQGTDTGRGWLLHGTLAGVANLQWIGWSVVTPVRLGDEPPVWVLLGSEDSGLRLEPDRSAPPDSRTAALHVDRVHWREDEWLAGPDLPQQLQAVADALSGGLRHDARRGRTTASP</sequence>
<accession>A0A318H3A9</accession>
<evidence type="ECO:0000313" key="2">
    <source>
        <dbReference type="Proteomes" id="UP000247811"/>
    </source>
</evidence>
<dbReference type="Proteomes" id="UP000247811">
    <property type="component" value="Unassembled WGS sequence"/>
</dbReference>
<dbReference type="GO" id="GO:0016627">
    <property type="term" value="F:oxidoreductase activity, acting on the CH-CH group of donors"/>
    <property type="evidence" value="ECO:0007669"/>
    <property type="project" value="InterPro"/>
</dbReference>
<proteinExistence type="predicted"/>